<proteinExistence type="predicted"/>
<reference evidence="1" key="1">
    <citation type="journal article" date="2021" name="Proc. Natl. Acad. Sci. U.S.A.">
        <title>A Catalog of Tens of Thousands of Viruses from Human Metagenomes Reveals Hidden Associations with Chronic Diseases.</title>
        <authorList>
            <person name="Tisza M.J."/>
            <person name="Buck C.B."/>
        </authorList>
    </citation>
    <scope>NUCLEOTIDE SEQUENCE</scope>
    <source>
        <strain evidence="1">Ct5op20</strain>
    </source>
</reference>
<organism evidence="1">
    <name type="scientific">Siphoviridae sp. ct5op20</name>
    <dbReference type="NCBI Taxonomy" id="2826295"/>
    <lineage>
        <taxon>Viruses</taxon>
        <taxon>Duplodnaviria</taxon>
        <taxon>Heunggongvirae</taxon>
        <taxon>Uroviricota</taxon>
        <taxon>Caudoviricetes</taxon>
    </lineage>
</organism>
<protein>
    <submittedName>
        <fullName evidence="1">Tail fiber like protein</fullName>
    </submittedName>
</protein>
<dbReference type="EMBL" id="BK015225">
    <property type="protein sequence ID" value="DAD96835.1"/>
    <property type="molecule type" value="Genomic_DNA"/>
</dbReference>
<evidence type="ECO:0000313" key="1">
    <source>
        <dbReference type="EMBL" id="DAD96835.1"/>
    </source>
</evidence>
<name>A0A8S5NS18_9CAUD</name>
<accession>A0A8S5NS18</accession>
<sequence>MANLLFNQFDGNSYSSYYGDVPPSINKELNFNGNRLTNVGEPVNDNDAITKLYLSKAIKKTEVHTFNNVMTDYINYRDSTIFTISDPPSLDMDYMFCVVSLNLYIYQQTAQTNSGITLTFNLLGNSI</sequence>